<comment type="caution">
    <text evidence="1">The sequence shown here is derived from an EMBL/GenBank/DDBJ whole genome shotgun (WGS) entry which is preliminary data.</text>
</comment>
<accession>A0ACB9JX57</accession>
<protein>
    <submittedName>
        <fullName evidence="1">Uncharacterized protein</fullName>
    </submittedName>
</protein>
<proteinExistence type="predicted"/>
<organism evidence="1 2">
    <name type="scientific">Smallanthus sonchifolius</name>
    <dbReference type="NCBI Taxonomy" id="185202"/>
    <lineage>
        <taxon>Eukaryota</taxon>
        <taxon>Viridiplantae</taxon>
        <taxon>Streptophyta</taxon>
        <taxon>Embryophyta</taxon>
        <taxon>Tracheophyta</taxon>
        <taxon>Spermatophyta</taxon>
        <taxon>Magnoliopsida</taxon>
        <taxon>eudicotyledons</taxon>
        <taxon>Gunneridae</taxon>
        <taxon>Pentapetalae</taxon>
        <taxon>asterids</taxon>
        <taxon>campanulids</taxon>
        <taxon>Asterales</taxon>
        <taxon>Asteraceae</taxon>
        <taxon>Asteroideae</taxon>
        <taxon>Heliantheae alliance</taxon>
        <taxon>Millerieae</taxon>
        <taxon>Smallanthus</taxon>
    </lineage>
</organism>
<evidence type="ECO:0000313" key="1">
    <source>
        <dbReference type="EMBL" id="KAI3824479.1"/>
    </source>
</evidence>
<gene>
    <name evidence="1" type="ORF">L1987_05939</name>
</gene>
<sequence length="192" mass="21516">MKKGLSILTWIDEEYPTRNKYLQDFEGEYPHNKPKNASLKFQVYFYKSKTKDLGFQDLTRVPSGRWECENESALPSAVVRIERAMQPISWLNAELGGKATGGADTDRMRVSGRVQALMVLGFRSHASGESRGSLNVDGNRDFDEKGSKRLPAGFEPVMGSWGWEFGQLARQVGKILDITVSPTLGNFVPKLK</sequence>
<reference evidence="2" key="1">
    <citation type="journal article" date="2022" name="Mol. Ecol. Resour.">
        <title>The genomes of chicory, endive, great burdock and yacon provide insights into Asteraceae palaeo-polyploidization history and plant inulin production.</title>
        <authorList>
            <person name="Fan W."/>
            <person name="Wang S."/>
            <person name="Wang H."/>
            <person name="Wang A."/>
            <person name="Jiang F."/>
            <person name="Liu H."/>
            <person name="Zhao H."/>
            <person name="Xu D."/>
            <person name="Zhang Y."/>
        </authorList>
    </citation>
    <scope>NUCLEOTIDE SEQUENCE [LARGE SCALE GENOMIC DNA]</scope>
    <source>
        <strain evidence="2">cv. Yunnan</strain>
    </source>
</reference>
<dbReference type="Proteomes" id="UP001056120">
    <property type="component" value="Linkage Group LG02"/>
</dbReference>
<keyword evidence="2" id="KW-1185">Reference proteome</keyword>
<reference evidence="1 2" key="2">
    <citation type="journal article" date="2022" name="Mol. Ecol. Resour.">
        <title>The genomes of chicory, endive, great burdock and yacon provide insights into Asteraceae paleo-polyploidization history and plant inulin production.</title>
        <authorList>
            <person name="Fan W."/>
            <person name="Wang S."/>
            <person name="Wang H."/>
            <person name="Wang A."/>
            <person name="Jiang F."/>
            <person name="Liu H."/>
            <person name="Zhao H."/>
            <person name="Xu D."/>
            <person name="Zhang Y."/>
        </authorList>
    </citation>
    <scope>NUCLEOTIDE SEQUENCE [LARGE SCALE GENOMIC DNA]</scope>
    <source>
        <strain evidence="2">cv. Yunnan</strain>
        <tissue evidence="1">Leaves</tissue>
    </source>
</reference>
<evidence type="ECO:0000313" key="2">
    <source>
        <dbReference type="Proteomes" id="UP001056120"/>
    </source>
</evidence>
<name>A0ACB9JX57_9ASTR</name>
<dbReference type="EMBL" id="CM042019">
    <property type="protein sequence ID" value="KAI3824479.1"/>
    <property type="molecule type" value="Genomic_DNA"/>
</dbReference>